<name>A0A7S3AHK5_9EUKA</name>
<keyword evidence="1" id="KW-1133">Transmembrane helix</keyword>
<proteinExistence type="predicted"/>
<dbReference type="EMBL" id="HBHX01010113">
    <property type="protein sequence ID" value="CAE0104952.1"/>
    <property type="molecule type" value="Transcribed_RNA"/>
</dbReference>
<protein>
    <submittedName>
        <fullName evidence="2">Uncharacterized protein</fullName>
    </submittedName>
</protein>
<gene>
    <name evidence="2" type="ORF">HERI1096_LOCUS5610</name>
</gene>
<reference evidence="2" key="1">
    <citation type="submission" date="2021-01" db="EMBL/GenBank/DDBJ databases">
        <authorList>
            <person name="Corre E."/>
            <person name="Pelletier E."/>
            <person name="Niang G."/>
            <person name="Scheremetjew M."/>
            <person name="Finn R."/>
            <person name="Kale V."/>
            <person name="Holt S."/>
            <person name="Cochrane G."/>
            <person name="Meng A."/>
            <person name="Brown T."/>
            <person name="Cohen L."/>
        </authorList>
    </citation>
    <scope>NUCLEOTIDE SEQUENCE</scope>
    <source>
        <strain evidence="2">CCMP281</strain>
    </source>
</reference>
<evidence type="ECO:0000256" key="1">
    <source>
        <dbReference type="SAM" id="Phobius"/>
    </source>
</evidence>
<keyword evidence="1" id="KW-0812">Transmembrane</keyword>
<evidence type="ECO:0000313" key="2">
    <source>
        <dbReference type="EMBL" id="CAE0104952.1"/>
    </source>
</evidence>
<sequence>MPLEDQLERLEAVFSQRQDYKGAQRLVETSSALRAKRAAATQAKERTDTHAQAREYDLAARAQVEESALAAELAAQEEEAMTQYGAALRSLPSSVAVEPIPAVATLHVPNYSTSTPVTQGVVVSNVQPVVMGSRQRDNRQPLLANGPIVNGVQAPPGGIWTEEQYTGPCTFCFGFWISPLAMICPCDTRRVYVSPNGVRFPEVGNGWRNALIILWLINVVLFFILVINRASSSSSDGGVNICDDTYGGDHIECSNGLECCLKQFAYDNSGWECVEPGNC</sequence>
<keyword evidence="1" id="KW-0472">Membrane</keyword>
<dbReference type="AlphaFoldDB" id="A0A7S3AHK5"/>
<accession>A0A7S3AHK5</accession>
<feature type="transmembrane region" description="Helical" evidence="1">
    <location>
        <begin position="206"/>
        <end position="227"/>
    </location>
</feature>
<organism evidence="2">
    <name type="scientific">Haptolina ericina</name>
    <dbReference type="NCBI Taxonomy" id="156174"/>
    <lineage>
        <taxon>Eukaryota</taxon>
        <taxon>Haptista</taxon>
        <taxon>Haptophyta</taxon>
        <taxon>Prymnesiophyceae</taxon>
        <taxon>Prymnesiales</taxon>
        <taxon>Prymnesiaceae</taxon>
        <taxon>Haptolina</taxon>
    </lineage>
</organism>